<evidence type="ECO:0008006" key="4">
    <source>
        <dbReference type="Google" id="ProtNLM"/>
    </source>
</evidence>
<organism evidence="2 3">
    <name type="scientific">Vibrio panuliri</name>
    <dbReference type="NCBI Taxonomy" id="1381081"/>
    <lineage>
        <taxon>Bacteria</taxon>
        <taxon>Pseudomonadati</taxon>
        <taxon>Pseudomonadota</taxon>
        <taxon>Gammaproteobacteria</taxon>
        <taxon>Vibrionales</taxon>
        <taxon>Vibrionaceae</taxon>
        <taxon>Vibrio</taxon>
    </lineage>
</organism>
<keyword evidence="3" id="KW-1185">Reference proteome</keyword>
<feature type="transmembrane region" description="Helical" evidence="1">
    <location>
        <begin position="267"/>
        <end position="286"/>
    </location>
</feature>
<feature type="transmembrane region" description="Helical" evidence="1">
    <location>
        <begin position="487"/>
        <end position="508"/>
    </location>
</feature>
<keyword evidence="1" id="KW-0812">Transmembrane</keyword>
<proteinExistence type="predicted"/>
<protein>
    <recommendedName>
        <fullName evidence="4">DUF2339 domain-containing protein</fullName>
    </recommendedName>
</protein>
<feature type="transmembrane region" description="Helical" evidence="1">
    <location>
        <begin position="352"/>
        <end position="371"/>
    </location>
</feature>
<dbReference type="RefSeq" id="WP_075715416.1">
    <property type="nucleotide sequence ID" value="NZ_AP019654.1"/>
</dbReference>
<comment type="caution">
    <text evidence="2">The sequence shown here is derived from an EMBL/GenBank/DDBJ whole genome shotgun (WGS) entry which is preliminary data.</text>
</comment>
<dbReference type="InterPro" id="IPR014600">
    <property type="entry name" value="UCP035905_mem"/>
</dbReference>
<feature type="transmembrane region" description="Helical" evidence="1">
    <location>
        <begin position="686"/>
        <end position="705"/>
    </location>
</feature>
<evidence type="ECO:0000256" key="1">
    <source>
        <dbReference type="SAM" id="Phobius"/>
    </source>
</evidence>
<feature type="transmembrane region" description="Helical" evidence="1">
    <location>
        <begin position="655"/>
        <end position="674"/>
    </location>
</feature>
<dbReference type="PIRSF" id="PIRSF035905">
    <property type="entry name" value="UCP035905_mp"/>
    <property type="match status" value="1"/>
</dbReference>
<dbReference type="Pfam" id="PF10101">
    <property type="entry name" value="DUF2339"/>
    <property type="match status" value="1"/>
</dbReference>
<feature type="transmembrane region" description="Helical" evidence="1">
    <location>
        <begin position="6"/>
        <end position="26"/>
    </location>
</feature>
<feature type="transmembrane region" description="Helical" evidence="1">
    <location>
        <begin position="432"/>
        <end position="449"/>
    </location>
</feature>
<feature type="transmembrane region" description="Helical" evidence="1">
    <location>
        <begin position="123"/>
        <end position="140"/>
    </location>
</feature>
<gene>
    <name evidence="2" type="ORF">BIY20_11165</name>
</gene>
<keyword evidence="1" id="KW-1133">Transmembrane helix</keyword>
<feature type="transmembrane region" description="Helical" evidence="1">
    <location>
        <begin position="825"/>
        <end position="843"/>
    </location>
</feature>
<reference evidence="2 3" key="1">
    <citation type="submission" date="2016-09" db="EMBL/GenBank/DDBJ databases">
        <title>Genomic Taxonomy of the Vibrionaceae.</title>
        <authorList>
            <person name="Gonzalez-Castillo A."/>
            <person name="Gomez-Gil B."/>
            <person name="Enciso-Ibarra K."/>
        </authorList>
    </citation>
    <scope>NUCLEOTIDE SEQUENCE [LARGE SCALE GENOMIC DNA]</scope>
    <source>
        <strain evidence="2 3">CAIM 1902</strain>
    </source>
</reference>
<feature type="transmembrane region" description="Helical" evidence="1">
    <location>
        <begin position="756"/>
        <end position="774"/>
    </location>
</feature>
<feature type="transmembrane region" description="Helical" evidence="1">
    <location>
        <begin position="190"/>
        <end position="211"/>
    </location>
</feature>
<accession>A0ABX3FG38</accession>
<dbReference type="EMBL" id="MJMH01000181">
    <property type="protein sequence ID" value="OLQ89796.1"/>
    <property type="molecule type" value="Genomic_DNA"/>
</dbReference>
<feature type="transmembrane region" description="Helical" evidence="1">
    <location>
        <begin position="293"/>
        <end position="312"/>
    </location>
</feature>
<dbReference type="PANTHER" id="PTHR38434:SF1">
    <property type="entry name" value="BLL2549 PROTEIN"/>
    <property type="match status" value="1"/>
</dbReference>
<dbReference type="PANTHER" id="PTHR38434">
    <property type="entry name" value="BLL2549 PROTEIN"/>
    <property type="match status" value="1"/>
</dbReference>
<feature type="transmembrane region" description="Helical" evidence="1">
    <location>
        <begin position="461"/>
        <end position="481"/>
    </location>
</feature>
<name>A0ABX3FG38_9VIBR</name>
<feature type="transmembrane region" description="Helical" evidence="1">
    <location>
        <begin position="383"/>
        <end position="400"/>
    </location>
</feature>
<feature type="transmembrane region" description="Helical" evidence="1">
    <location>
        <begin position="794"/>
        <end position="813"/>
    </location>
</feature>
<sequence length="885" mass="98417">MDLTLVIGLLVIVVTIITPIIAFLAYQKASKLEAQIRQLKLDLQDLRNGSLDDPHSERTESEATNPTLAIYEANEPLANLPPVEVTVNHTDQQETKFATQADLMAKPISPWFEKCLTHIRDNWLVWIGGLALVVGAGYLVQVVGSNFTFSPIVRVLAAALFSSSLISLGEVTHRKISAISSSFISLRADAYIPAALYAAGMSGLYATVLFSTVVYQFFTPSLALTAMAFLALVCLALTLRLGPLMAALGLFGGYSAPFWIGGESPNYVLLSCYINAITIAGLLTYLRSKQTWLPLALTVAHCGWLLLLIFNIPDEILTLWYVVSVSLSTLLLVFIPYMGLELKLRYRHANKWQYSQPIIPAVALSLVSLAYLEQNLFRDNGAFWFFLYPILILVLPILRGNLAPRRYYPVTALGIICIELGAIAINNVATSTLLWSIIAFCSVIAMARCTAQYLLGDRSTIAYWMAVITLPGLLVTNLLYLELQQFAAIYFWAVFAVFTSVVALLIAIKTKRLIQETSSSLHLVALTLSYCFLNSEWLAISISLQIVTAAWQHTKNRYSPGTLTIKIMMATLIVLVSAVPFIPELQFTLIGSWSSVLESYVPAIVALWVARQMLSKQQLELSEWLEGSILHLVVLLVFAQTNYWLLDSFNFVFDINFYSISLFISQAVALFAVYQFKLKHSVQLKLFYRGYCYLLLSVIGVLFLILNTVYQPLLNSYVTGTDLPIINWLAPGWLAPALLVLGISYYKLYTSPIKDLYLNVFAAVAFGLWVTFSIRQFWQTGSMMIDQPTSMAEMFSYSVALIIAGAATTYLGVRKAHKLTQKVGLITLGVTVCKVFILDTAALEGIWRAISFLGLGGSLIALGWLFQRLHYRTGQERKAELRTEN</sequence>
<dbReference type="InterPro" id="IPR019286">
    <property type="entry name" value="DUF2339_TM"/>
</dbReference>
<dbReference type="Proteomes" id="UP000186039">
    <property type="component" value="Unassembled WGS sequence"/>
</dbReference>
<feature type="transmembrane region" description="Helical" evidence="1">
    <location>
        <begin position="849"/>
        <end position="867"/>
    </location>
</feature>
<feature type="transmembrane region" description="Helical" evidence="1">
    <location>
        <begin position="563"/>
        <end position="583"/>
    </location>
</feature>
<feature type="transmembrane region" description="Helical" evidence="1">
    <location>
        <begin position="725"/>
        <end position="744"/>
    </location>
</feature>
<feature type="transmembrane region" description="Helical" evidence="1">
    <location>
        <begin position="589"/>
        <end position="609"/>
    </location>
</feature>
<feature type="transmembrane region" description="Helical" evidence="1">
    <location>
        <begin position="621"/>
        <end position="643"/>
    </location>
</feature>
<evidence type="ECO:0000313" key="3">
    <source>
        <dbReference type="Proteomes" id="UP000186039"/>
    </source>
</evidence>
<feature type="transmembrane region" description="Helical" evidence="1">
    <location>
        <begin position="318"/>
        <end position="340"/>
    </location>
</feature>
<feature type="transmembrane region" description="Helical" evidence="1">
    <location>
        <begin position="217"/>
        <end position="237"/>
    </location>
</feature>
<evidence type="ECO:0000313" key="2">
    <source>
        <dbReference type="EMBL" id="OLQ89796.1"/>
    </source>
</evidence>
<keyword evidence="1" id="KW-0472">Membrane</keyword>